<dbReference type="RefSeq" id="WP_212726171.1">
    <property type="nucleotide sequence ID" value="NZ_CP071249.1"/>
</dbReference>
<dbReference type="Gene3D" id="3.40.50.1400">
    <property type="match status" value="2"/>
</dbReference>
<dbReference type="InterPro" id="IPR010388">
    <property type="entry name" value="Anaerobic_Co-chelatase"/>
</dbReference>
<proteinExistence type="predicted"/>
<keyword evidence="2" id="KW-1185">Reference proteome</keyword>
<reference evidence="1 2" key="1">
    <citation type="submission" date="2021-03" db="EMBL/GenBank/DDBJ databases">
        <title>Comparative Genomics and Metabolomics in the genus Turicibacter.</title>
        <authorList>
            <person name="Maki J."/>
            <person name="Looft T."/>
        </authorList>
    </citation>
    <scope>NUCLEOTIDE SEQUENCE [LARGE SCALE GENOMIC DNA]</scope>
    <source>
        <strain evidence="1 2">MMM721</strain>
    </source>
</reference>
<name>A0ABY5JH33_9FIRM</name>
<evidence type="ECO:0000313" key="2">
    <source>
        <dbReference type="Proteomes" id="UP001058016"/>
    </source>
</evidence>
<dbReference type="CDD" id="cd03413">
    <property type="entry name" value="CbiK_C"/>
    <property type="match status" value="1"/>
</dbReference>
<protein>
    <submittedName>
        <fullName evidence="1">Sirohydrochlorin cobaltochelatase</fullName>
    </submittedName>
</protein>
<dbReference type="EMBL" id="CP071249">
    <property type="protein sequence ID" value="UUF06001.1"/>
    <property type="molecule type" value="Genomic_DNA"/>
</dbReference>
<sequence>MNKAVLVVSFGTSYKETRDKTIRACEKKIHDCLSDYDFYHAYTSDKIIEKIKIKDGIHIDTPKQSLENLYKKGYQEVIVQSLHILCGEEYQELSEVVRQYKSKFQKIVLGKPLLVDHENYDEVVEAIEDQLPDLKENEALVFMGHGTMTQSNEQYSKIESMIIGHGINAYVATLEGDLKLEQVIENLHCQNIRRVHLMPLMLVAGYHAVKDMTGDKKDSWKNVLEREGFEVEVHLQGLGENIKIQEIFVKRALKCLESLNIIN</sequence>
<dbReference type="Proteomes" id="UP001058016">
    <property type="component" value="Chromosome"/>
</dbReference>
<dbReference type="SUPFAM" id="SSF53800">
    <property type="entry name" value="Chelatase"/>
    <property type="match status" value="1"/>
</dbReference>
<dbReference type="PIRSF" id="PIRSF033579">
    <property type="entry name" value="Anaer_Co_chel"/>
    <property type="match status" value="1"/>
</dbReference>
<dbReference type="CDD" id="cd03412">
    <property type="entry name" value="CbiK_N"/>
    <property type="match status" value="1"/>
</dbReference>
<evidence type="ECO:0000313" key="1">
    <source>
        <dbReference type="EMBL" id="UUF06001.1"/>
    </source>
</evidence>
<dbReference type="Pfam" id="PF06180">
    <property type="entry name" value="CbiK"/>
    <property type="match status" value="1"/>
</dbReference>
<gene>
    <name evidence="1" type="ORF">J0J69_13405</name>
</gene>
<accession>A0ABY5JH33</accession>
<organism evidence="1 2">
    <name type="scientific">Turicibacter bilis</name>
    <dbReference type="NCBI Taxonomy" id="2735723"/>
    <lineage>
        <taxon>Bacteria</taxon>
        <taxon>Bacillati</taxon>
        <taxon>Bacillota</taxon>
        <taxon>Erysipelotrichia</taxon>
        <taxon>Erysipelotrichales</taxon>
        <taxon>Turicibacteraceae</taxon>
        <taxon>Turicibacter</taxon>
    </lineage>
</organism>